<dbReference type="AlphaFoldDB" id="A0A2H1VIX6"/>
<proteinExistence type="predicted"/>
<reference evidence="1" key="1">
    <citation type="submission" date="2016-07" db="EMBL/GenBank/DDBJ databases">
        <authorList>
            <person name="Bretaudeau A."/>
        </authorList>
    </citation>
    <scope>NUCLEOTIDE SEQUENCE</scope>
    <source>
        <strain evidence="1">Rice</strain>
        <tissue evidence="1">Whole body</tissue>
    </source>
</reference>
<evidence type="ECO:0000313" key="1">
    <source>
        <dbReference type="EMBL" id="SOQ40789.1"/>
    </source>
</evidence>
<gene>
    <name evidence="1" type="ORF">SFRICE_025579</name>
</gene>
<organism evidence="1">
    <name type="scientific">Spodoptera frugiperda</name>
    <name type="common">Fall armyworm</name>
    <dbReference type="NCBI Taxonomy" id="7108"/>
    <lineage>
        <taxon>Eukaryota</taxon>
        <taxon>Metazoa</taxon>
        <taxon>Ecdysozoa</taxon>
        <taxon>Arthropoda</taxon>
        <taxon>Hexapoda</taxon>
        <taxon>Insecta</taxon>
        <taxon>Pterygota</taxon>
        <taxon>Neoptera</taxon>
        <taxon>Endopterygota</taxon>
        <taxon>Lepidoptera</taxon>
        <taxon>Glossata</taxon>
        <taxon>Ditrysia</taxon>
        <taxon>Noctuoidea</taxon>
        <taxon>Noctuidae</taxon>
        <taxon>Amphipyrinae</taxon>
        <taxon>Spodoptera</taxon>
    </lineage>
</organism>
<name>A0A2H1VIX6_SPOFR</name>
<protein>
    <submittedName>
        <fullName evidence="1">SFRICE_025579</fullName>
    </submittedName>
</protein>
<accession>A0A2H1VIX6</accession>
<dbReference type="EMBL" id="ODYU01002825">
    <property type="protein sequence ID" value="SOQ40789.1"/>
    <property type="molecule type" value="Genomic_DNA"/>
</dbReference>
<sequence length="186" mass="21337">MNWSKCGWMFKTDKNRSIGNSYTQINMEFSFKKKTKVKFKKKVSVSHVSARVGRLDRSDTTVSQKTDVKERLRYFRCESEVIVCPFTPVTNTRFSNNPTRSRQRSCNAYCVSGVHGRRSSSVIMALSIVPKYRKHIEIEKHVYTVSLHRSSFVVASPLASQVCIPISAVRRLEPILTNRYVGGRSH</sequence>